<feature type="transmembrane region" description="Helical" evidence="1">
    <location>
        <begin position="86"/>
        <end position="104"/>
    </location>
</feature>
<evidence type="ECO:0000313" key="2">
    <source>
        <dbReference type="EMBL" id="MBC8577366.1"/>
    </source>
</evidence>
<keyword evidence="3" id="KW-1185">Reference proteome</keyword>
<feature type="transmembrane region" description="Helical" evidence="1">
    <location>
        <begin position="33"/>
        <end position="53"/>
    </location>
</feature>
<dbReference type="EMBL" id="JACRTB010000028">
    <property type="protein sequence ID" value="MBC8577366.1"/>
    <property type="molecule type" value="Genomic_DNA"/>
</dbReference>
<keyword evidence="1" id="KW-0472">Membrane</keyword>
<feature type="transmembrane region" description="Helical" evidence="1">
    <location>
        <begin position="124"/>
        <end position="149"/>
    </location>
</feature>
<proteinExistence type="predicted"/>
<keyword evidence="1" id="KW-0812">Transmembrane</keyword>
<accession>A0ABR7NLT1</accession>
<reference evidence="2 3" key="1">
    <citation type="submission" date="2020-08" db="EMBL/GenBank/DDBJ databases">
        <title>Genome public.</title>
        <authorList>
            <person name="Liu C."/>
            <person name="Sun Q."/>
        </authorList>
    </citation>
    <scope>NUCLEOTIDE SEQUENCE [LARGE SCALE GENOMIC DNA]</scope>
    <source>
        <strain evidence="2 3">BX1</strain>
    </source>
</reference>
<gene>
    <name evidence="2" type="ORF">H8717_13235</name>
</gene>
<evidence type="ECO:0000313" key="3">
    <source>
        <dbReference type="Proteomes" id="UP000658131"/>
    </source>
</evidence>
<organism evidence="2 3">
    <name type="scientific">Yanshouia hominis</name>
    <dbReference type="NCBI Taxonomy" id="2763673"/>
    <lineage>
        <taxon>Bacteria</taxon>
        <taxon>Bacillati</taxon>
        <taxon>Bacillota</taxon>
        <taxon>Clostridia</taxon>
        <taxon>Eubacteriales</taxon>
        <taxon>Oscillospiraceae</taxon>
        <taxon>Yanshouia</taxon>
    </lineage>
</organism>
<evidence type="ECO:0000256" key="1">
    <source>
        <dbReference type="SAM" id="Phobius"/>
    </source>
</evidence>
<comment type="caution">
    <text evidence="2">The sequence shown here is derived from an EMBL/GenBank/DDBJ whole genome shotgun (WGS) entry which is preliminary data.</text>
</comment>
<feature type="transmembrane region" description="Helical" evidence="1">
    <location>
        <begin position="59"/>
        <end position="79"/>
    </location>
</feature>
<dbReference type="RefSeq" id="WP_262400774.1">
    <property type="nucleotide sequence ID" value="NZ_JACRTB010000028.1"/>
</dbReference>
<sequence length="179" mass="20107">MQRLDLQDELCRTRQRFLKKHSGMEQYLRREKALLLVLMLFVCAHKLSVLFAAGSELTVSGLIGAMLGIGLPAFFALAVYSGRWQYGLFFFLLGGYLAFDLFDFGVTTLPRLLNGSLVLAGSPLWFYCLALTEALCTAVSFFAACWLTLVPKNRTFAELARRMNIECGRIARESAEQDD</sequence>
<protein>
    <submittedName>
        <fullName evidence="2">Uncharacterized protein</fullName>
    </submittedName>
</protein>
<keyword evidence="1" id="KW-1133">Transmembrane helix</keyword>
<dbReference type="Proteomes" id="UP000658131">
    <property type="component" value="Unassembled WGS sequence"/>
</dbReference>
<name>A0ABR7NLT1_9FIRM</name>